<dbReference type="GO" id="GO:0003824">
    <property type="term" value="F:catalytic activity"/>
    <property type="evidence" value="ECO:0007669"/>
    <property type="project" value="InterPro"/>
</dbReference>
<reference evidence="9 10" key="1">
    <citation type="submission" date="2020-08" db="EMBL/GenBank/DDBJ databases">
        <title>Genomic Encyclopedia of Type Strains, Phase IV (KMG-IV): sequencing the most valuable type-strain genomes for metagenomic binning, comparative biology and taxonomic classification.</title>
        <authorList>
            <person name="Goeker M."/>
        </authorList>
    </citation>
    <scope>NUCLEOTIDE SEQUENCE [LARGE SCALE GENOMIC DNA]</scope>
    <source>
        <strain evidence="9 10">DSM 102850</strain>
    </source>
</reference>
<feature type="region of interest" description="Disordered" evidence="6">
    <location>
        <begin position="44"/>
        <end position="83"/>
    </location>
</feature>
<evidence type="ECO:0000256" key="2">
    <source>
        <dbReference type="ARBA" id="ARBA00005001"/>
    </source>
</evidence>
<sequence>MKRLLLLVLVSLLCLLPALDGDRGSFREEAAAIGDVLVSSANAAEAQQDENRAAPQAAPSEAEAQAPTSEAQATPPPAQQSTPFSFDTVIAEARALAAEPYAEPTERAPRAFGDLTYDQYRRIEFIREEAEWAQDEGSAFRVHYVPQGFLYKEPVRLSLVENGTAQPRPLEPSEFRFFDLPLSDEDKAALRFAGFRITTPLNAPGKWDEVISFQGASFFRALGVGNTYGTSARGLAIGTGSPTGEEFPAFRAFWLEHPAPGARTMTIYALMDSRSVAGAFRFVVTPGLQTGVDVEAVFFPRRDIAEAGIAPLTSMFDFGPQDPAPERADFRPGVHDAGGLGIVQANGEWVWRPLTNPERLEISSFAEQPPRGFGLLQRSRDFKDYEDIEARYDLRPSVWIEPREGFGLGRLVLVEIPTDSEVNDNIVTFWRPAEPWRAGSEVRVAYRMSWGATAPVVAPVADVTATRTGRALNSRNQMFAIDFDTQGLGAVGPLRASVTSSQGEILNPVLVANPHTGGHRLSFEIAPGDAQIAELRAQLLAGNGDTASETWLYRWRP</sequence>
<evidence type="ECO:0000256" key="7">
    <source>
        <dbReference type="SAM" id="SignalP"/>
    </source>
</evidence>
<keyword evidence="10" id="KW-1185">Reference proteome</keyword>
<dbReference type="InterPro" id="IPR014718">
    <property type="entry name" value="GH-type_carb-bd"/>
</dbReference>
<dbReference type="Gene3D" id="2.60.40.10">
    <property type="entry name" value="Immunoglobulins"/>
    <property type="match status" value="1"/>
</dbReference>
<dbReference type="SUPFAM" id="SSF81296">
    <property type="entry name" value="E set domains"/>
    <property type="match status" value="1"/>
</dbReference>
<dbReference type="InterPro" id="IPR007444">
    <property type="entry name" value="Glucan_biosyn_MdoG_C"/>
</dbReference>
<gene>
    <name evidence="9" type="ORF">GGQ59_002056</name>
</gene>
<feature type="chain" id="PRO_5032942093" description="Glucans biosynthesis protein G" evidence="7">
    <location>
        <begin position="21"/>
        <end position="557"/>
    </location>
</feature>
<dbReference type="Pfam" id="PF04349">
    <property type="entry name" value="MdoG"/>
    <property type="match status" value="1"/>
</dbReference>
<dbReference type="InterPro" id="IPR011013">
    <property type="entry name" value="Gal_mutarotase_sf_dom"/>
</dbReference>
<feature type="domain" description="Glucan biosynthesis periplasmic MdoG C-terminal" evidence="8">
    <location>
        <begin position="84"/>
        <end position="555"/>
    </location>
</feature>
<dbReference type="InterPro" id="IPR013783">
    <property type="entry name" value="Ig-like_fold"/>
</dbReference>
<dbReference type="UniPathway" id="UPA00637"/>
<organism evidence="9 10">
    <name type="scientific">Parvularcula dongshanensis</name>
    <dbReference type="NCBI Taxonomy" id="1173995"/>
    <lineage>
        <taxon>Bacteria</taxon>
        <taxon>Pseudomonadati</taxon>
        <taxon>Pseudomonadota</taxon>
        <taxon>Alphaproteobacteria</taxon>
        <taxon>Parvularculales</taxon>
        <taxon>Parvularculaceae</taxon>
        <taxon>Parvularcula</taxon>
    </lineage>
</organism>
<dbReference type="SUPFAM" id="SSF74650">
    <property type="entry name" value="Galactose mutarotase-like"/>
    <property type="match status" value="1"/>
</dbReference>
<accession>A0A840I3S6</accession>
<evidence type="ECO:0000259" key="8">
    <source>
        <dbReference type="Pfam" id="PF04349"/>
    </source>
</evidence>
<dbReference type="RefSeq" id="WP_183818204.1">
    <property type="nucleotide sequence ID" value="NZ_JACHOB010000004.1"/>
</dbReference>
<evidence type="ECO:0000313" key="10">
    <source>
        <dbReference type="Proteomes" id="UP000563524"/>
    </source>
</evidence>
<evidence type="ECO:0000256" key="4">
    <source>
        <dbReference type="ARBA" id="ARBA00015376"/>
    </source>
</evidence>
<evidence type="ECO:0000256" key="3">
    <source>
        <dbReference type="ARBA" id="ARBA00009284"/>
    </source>
</evidence>
<keyword evidence="5" id="KW-0574">Periplasm</keyword>
<comment type="caution">
    <text evidence="9">The sequence shown here is derived from an EMBL/GenBank/DDBJ whole genome shotgun (WGS) entry which is preliminary data.</text>
</comment>
<dbReference type="AlphaFoldDB" id="A0A840I3S6"/>
<evidence type="ECO:0000256" key="5">
    <source>
        <dbReference type="ARBA" id="ARBA00022764"/>
    </source>
</evidence>
<feature type="signal peptide" evidence="7">
    <location>
        <begin position="1"/>
        <end position="20"/>
    </location>
</feature>
<dbReference type="GO" id="GO:0030288">
    <property type="term" value="C:outer membrane-bounded periplasmic space"/>
    <property type="evidence" value="ECO:0007669"/>
    <property type="project" value="TreeGrafter"/>
</dbReference>
<dbReference type="PIRSF" id="PIRSF006281">
    <property type="entry name" value="MdoG"/>
    <property type="match status" value="1"/>
</dbReference>
<evidence type="ECO:0000256" key="1">
    <source>
        <dbReference type="ARBA" id="ARBA00004418"/>
    </source>
</evidence>
<dbReference type="PANTHER" id="PTHR30504:SF4">
    <property type="entry name" value="GLUCANS BIOSYNTHESIS PROTEIN G"/>
    <property type="match status" value="1"/>
</dbReference>
<comment type="similarity">
    <text evidence="3">Belongs to the OpgD/OpgG family.</text>
</comment>
<dbReference type="PANTHER" id="PTHR30504">
    <property type="entry name" value="GLUCANS BIOSYNTHESIS PROTEIN"/>
    <property type="match status" value="1"/>
</dbReference>
<dbReference type="EMBL" id="JACHOB010000004">
    <property type="protein sequence ID" value="MBB4659519.1"/>
    <property type="molecule type" value="Genomic_DNA"/>
</dbReference>
<protein>
    <recommendedName>
        <fullName evidence="4">Glucans biosynthesis protein G</fullName>
    </recommendedName>
</protein>
<proteinExistence type="inferred from homology"/>
<comment type="subcellular location">
    <subcellularLocation>
        <location evidence="1">Periplasm</location>
    </subcellularLocation>
</comment>
<name>A0A840I3S6_9PROT</name>
<dbReference type="GO" id="GO:0030246">
    <property type="term" value="F:carbohydrate binding"/>
    <property type="evidence" value="ECO:0007669"/>
    <property type="project" value="InterPro"/>
</dbReference>
<dbReference type="Gene3D" id="2.70.98.10">
    <property type="match status" value="1"/>
</dbReference>
<dbReference type="InterPro" id="IPR014756">
    <property type="entry name" value="Ig_E-set"/>
</dbReference>
<keyword evidence="7" id="KW-0732">Signal</keyword>
<feature type="compositionally biased region" description="Low complexity" evidence="6">
    <location>
        <begin position="53"/>
        <end position="83"/>
    </location>
</feature>
<dbReference type="GO" id="GO:0051274">
    <property type="term" value="P:beta-glucan biosynthetic process"/>
    <property type="evidence" value="ECO:0007669"/>
    <property type="project" value="TreeGrafter"/>
</dbReference>
<evidence type="ECO:0000313" key="9">
    <source>
        <dbReference type="EMBL" id="MBB4659519.1"/>
    </source>
</evidence>
<evidence type="ECO:0000256" key="6">
    <source>
        <dbReference type="SAM" id="MobiDB-lite"/>
    </source>
</evidence>
<comment type="pathway">
    <text evidence="2">Glycan metabolism; osmoregulated periplasmic glucan (OPG) biosynthesis.</text>
</comment>
<dbReference type="Proteomes" id="UP000563524">
    <property type="component" value="Unassembled WGS sequence"/>
</dbReference>
<dbReference type="InterPro" id="IPR014438">
    <property type="entry name" value="Glucan_biosyn_MdoG/MdoD"/>
</dbReference>